<evidence type="ECO:0000256" key="1">
    <source>
        <dbReference type="SAM" id="Phobius"/>
    </source>
</evidence>
<dbReference type="GO" id="GO:0030435">
    <property type="term" value="P:sporulation resulting in formation of a cellular spore"/>
    <property type="evidence" value="ECO:0007669"/>
    <property type="project" value="InterPro"/>
</dbReference>
<gene>
    <name evidence="3" type="ORF">EDC18_10768</name>
</gene>
<keyword evidence="1" id="KW-1133">Transmembrane helix</keyword>
<dbReference type="EMBL" id="SMAL01000007">
    <property type="protein sequence ID" value="TCT13999.1"/>
    <property type="molecule type" value="Genomic_DNA"/>
</dbReference>
<evidence type="ECO:0000259" key="2">
    <source>
        <dbReference type="Pfam" id="PF08486"/>
    </source>
</evidence>
<organism evidence="3 4">
    <name type="scientific">Natranaerovirga pectinivora</name>
    <dbReference type="NCBI Taxonomy" id="682400"/>
    <lineage>
        <taxon>Bacteria</taxon>
        <taxon>Bacillati</taxon>
        <taxon>Bacillota</taxon>
        <taxon>Clostridia</taxon>
        <taxon>Lachnospirales</taxon>
        <taxon>Natranaerovirgaceae</taxon>
        <taxon>Natranaerovirga</taxon>
    </lineage>
</organism>
<dbReference type="InterPro" id="IPR013693">
    <property type="entry name" value="SpoIID/LytB_N"/>
</dbReference>
<accession>A0A4R3MJ67</accession>
<keyword evidence="4" id="KW-1185">Reference proteome</keyword>
<evidence type="ECO:0000313" key="3">
    <source>
        <dbReference type="EMBL" id="TCT13999.1"/>
    </source>
</evidence>
<proteinExistence type="predicted"/>
<name>A0A4R3MJ67_9FIRM</name>
<dbReference type="RefSeq" id="WP_132252872.1">
    <property type="nucleotide sequence ID" value="NZ_SMAL01000007.1"/>
</dbReference>
<dbReference type="Pfam" id="PF08486">
    <property type="entry name" value="SpoIID"/>
    <property type="match status" value="1"/>
</dbReference>
<dbReference type="Proteomes" id="UP000294902">
    <property type="component" value="Unassembled WGS sequence"/>
</dbReference>
<dbReference type="AlphaFoldDB" id="A0A4R3MJ67"/>
<protein>
    <submittedName>
        <fullName evidence="3">Stage II sporulation protein D</fullName>
    </submittedName>
</protein>
<reference evidence="3 4" key="1">
    <citation type="submission" date="2019-03" db="EMBL/GenBank/DDBJ databases">
        <title>Genomic Encyclopedia of Type Strains, Phase IV (KMG-IV): sequencing the most valuable type-strain genomes for metagenomic binning, comparative biology and taxonomic classification.</title>
        <authorList>
            <person name="Goeker M."/>
        </authorList>
    </citation>
    <scope>NUCLEOTIDE SEQUENCE [LARGE SCALE GENOMIC DNA]</scope>
    <source>
        <strain evidence="3 4">DSM 24629</strain>
    </source>
</reference>
<feature type="domain" description="Sporulation stage II protein D amidase enhancer LytB N-terminal" evidence="2">
    <location>
        <begin position="50"/>
        <end position="146"/>
    </location>
</feature>
<comment type="caution">
    <text evidence="3">The sequence shown here is derived from an EMBL/GenBank/DDBJ whole genome shotgun (WGS) entry which is preliminary data.</text>
</comment>
<dbReference type="NCBIfam" id="TIGR02870">
    <property type="entry name" value="spore_II_D"/>
    <property type="match status" value="1"/>
</dbReference>
<dbReference type="GO" id="GO:0030288">
    <property type="term" value="C:outer membrane-bounded periplasmic space"/>
    <property type="evidence" value="ECO:0007669"/>
    <property type="project" value="TreeGrafter"/>
</dbReference>
<dbReference type="PANTHER" id="PTHR30032">
    <property type="entry name" value="N-ACETYLMURAMOYL-L-ALANINE AMIDASE-RELATED"/>
    <property type="match status" value="1"/>
</dbReference>
<feature type="transmembrane region" description="Helical" evidence="1">
    <location>
        <begin position="6"/>
        <end position="27"/>
    </location>
</feature>
<keyword evidence="1" id="KW-0472">Membrane</keyword>
<dbReference type="NCBIfam" id="TIGR02669">
    <property type="entry name" value="SpoIID_LytB"/>
    <property type="match status" value="1"/>
</dbReference>
<dbReference type="PANTHER" id="PTHR30032:SF4">
    <property type="entry name" value="AMIDASE ENHANCER"/>
    <property type="match status" value="1"/>
</dbReference>
<sequence>MLKTKLISGLLIIIIIISLPYFITLILNENRTINDVKIESGEKGVKIINELGEVEELGLEEYIIGVVAAEMPVSFEREALRAQAVAARTYAVKHMGENATIHVDDIYQSYISKKKMEEIWGVRNFAENYNKISDAVLSTRGEIIVYDDEPIEAVFHSTSAGRTQGAQDVWQAELPYLVSVDSSEDMRAPTFLTVKTFSNDEIIQLIKKAVPDFEIYSSNVIEQTQIIRRSEGGYITSMQIGNTIFTGEEIRNILSLKSSNFTMENYDGDVRFVSKGYGHGVGLSQYGANYMAEEGYTYEEILKHYYYNIDIVLLEKSE</sequence>
<dbReference type="OrthoDB" id="9794671at2"/>
<evidence type="ECO:0000313" key="4">
    <source>
        <dbReference type="Proteomes" id="UP000294902"/>
    </source>
</evidence>
<dbReference type="InterPro" id="IPR014225">
    <property type="entry name" value="Spore_II_D_firmicutes"/>
</dbReference>
<dbReference type="InterPro" id="IPR051922">
    <property type="entry name" value="Bact_Sporulation_Assoc"/>
</dbReference>
<keyword evidence="1" id="KW-0812">Transmembrane</keyword>
<dbReference type="InterPro" id="IPR013486">
    <property type="entry name" value="SpoIID/LytB"/>
</dbReference>